<proteinExistence type="predicted"/>
<feature type="region of interest" description="Disordered" evidence="1">
    <location>
        <begin position="220"/>
        <end position="279"/>
    </location>
</feature>
<dbReference type="InterPro" id="IPR027417">
    <property type="entry name" value="P-loop_NTPase"/>
</dbReference>
<name>A0A853A8I3_9ACTN</name>
<protein>
    <submittedName>
        <fullName evidence="2">Uncharacterized protein</fullName>
    </submittedName>
</protein>
<keyword evidence="3" id="KW-1185">Reference proteome</keyword>
<gene>
    <name evidence="2" type="ORF">FHU37_003685</name>
</gene>
<comment type="caution">
    <text evidence="2">The sequence shown here is derived from an EMBL/GenBank/DDBJ whole genome shotgun (WGS) entry which is preliminary data.</text>
</comment>
<sequence>MQTFLPHPGFATSARLLDDRRLGKQRVETFQILRALVWPSYGWKNHPAVAMWRGFVPALVSYGTAVCAEWTARGHQDSLARQLAEFTGGRVAGWAELRERGLLPPWLGRQAVHLSHRSALLRKDPGYYRPLFGEELPDDLPYVWPKPSFPRWPLRRGHHEALSLADALRLLGHEEARPAQRTALDAVLRGEDAAYQGPPGSGAATAALLAGVCTPGGTLWVSPGEPLDEEAAEAGADGPGRRSAAATPGRRGGRPPAAAPPSLARPPDAAAREAMAAEAGAEAEFRFVRPAGASPAAGRSGWSGLGLVVLDGVEEPPELPPAGRRPPVLRIHGAAPPSSREPDGTTSVGEAP</sequence>
<feature type="compositionally biased region" description="Low complexity" evidence="1">
    <location>
        <begin position="233"/>
        <end position="279"/>
    </location>
</feature>
<dbReference type="AlphaFoldDB" id="A0A853A8I3"/>
<evidence type="ECO:0000313" key="2">
    <source>
        <dbReference type="EMBL" id="NYI06742.1"/>
    </source>
</evidence>
<organism evidence="2 3">
    <name type="scientific">Allostreptomyces psammosilenae</name>
    <dbReference type="NCBI Taxonomy" id="1892865"/>
    <lineage>
        <taxon>Bacteria</taxon>
        <taxon>Bacillati</taxon>
        <taxon>Actinomycetota</taxon>
        <taxon>Actinomycetes</taxon>
        <taxon>Kitasatosporales</taxon>
        <taxon>Streptomycetaceae</taxon>
        <taxon>Allostreptomyces</taxon>
    </lineage>
</organism>
<dbReference type="SUPFAM" id="SSF52540">
    <property type="entry name" value="P-loop containing nucleoside triphosphate hydrolases"/>
    <property type="match status" value="1"/>
</dbReference>
<dbReference type="InterPro" id="IPR004260">
    <property type="entry name" value="Pyr-dimer_DNA_glycosylase"/>
</dbReference>
<accession>A0A853A8I3</accession>
<evidence type="ECO:0000313" key="3">
    <source>
        <dbReference type="Proteomes" id="UP000567795"/>
    </source>
</evidence>
<dbReference type="NCBIfam" id="NF038085">
    <property type="entry name" value="MSMEG_6728_fam"/>
    <property type="match status" value="1"/>
</dbReference>
<dbReference type="Pfam" id="PF03013">
    <property type="entry name" value="Pyr_excise"/>
    <property type="match status" value="1"/>
</dbReference>
<dbReference type="Proteomes" id="UP000567795">
    <property type="component" value="Unassembled WGS sequence"/>
</dbReference>
<reference evidence="2 3" key="1">
    <citation type="submission" date="2020-07" db="EMBL/GenBank/DDBJ databases">
        <title>Sequencing the genomes of 1000 actinobacteria strains.</title>
        <authorList>
            <person name="Klenk H.-P."/>
        </authorList>
    </citation>
    <scope>NUCLEOTIDE SEQUENCE [LARGE SCALE GENOMIC DNA]</scope>
    <source>
        <strain evidence="2 3">DSM 42178</strain>
    </source>
</reference>
<feature type="region of interest" description="Disordered" evidence="1">
    <location>
        <begin position="313"/>
        <end position="352"/>
    </location>
</feature>
<evidence type="ECO:0000256" key="1">
    <source>
        <dbReference type="SAM" id="MobiDB-lite"/>
    </source>
</evidence>
<dbReference type="EMBL" id="JACBZD010000001">
    <property type="protein sequence ID" value="NYI06742.1"/>
    <property type="molecule type" value="Genomic_DNA"/>
</dbReference>